<reference evidence="1" key="1">
    <citation type="submission" date="2024-07" db="EMBL/GenBank/DDBJ databases">
        <title>Metagenome and Metagenome-Assembled Genomes of Archaea from a hot spring from the geothermal field of Los Azufres, Mexico.</title>
        <authorList>
            <person name="Marin-Paredes R."/>
            <person name="Martinez-Romero E."/>
            <person name="Servin-Garciduenas L.E."/>
        </authorList>
    </citation>
    <scope>NUCLEOTIDE SEQUENCE</scope>
</reference>
<evidence type="ECO:0000313" key="1">
    <source>
        <dbReference type="EMBL" id="MFB6489738.1"/>
    </source>
</evidence>
<sequence>MEERAVVVEGVRIRYIEEGAGRPFVLLHGYSFNSDDWFRAGIAQELAKTYAVYAIDMPYGAKSKSGRVRLNARGYAEFLRKILDSLGLGGPAVVGPSMSGEVLLWYLALGLPAAAGVVVGPVGLTNEELARLAPGARAPLLAIWGEEDKISPPREAAPVLKRLFPRAEVAVIPGAGHPAYLDKPSEFLEILLSFLNKIGY</sequence>
<proteinExistence type="predicted"/>
<dbReference type="Proteomes" id="UP000033636">
    <property type="component" value="Unassembled WGS sequence"/>
</dbReference>
<dbReference type="EMBL" id="JZWT02000001">
    <property type="protein sequence ID" value="MFB6489738.1"/>
    <property type="molecule type" value="Genomic_DNA"/>
</dbReference>
<comment type="caution">
    <text evidence="1">The sequence shown here is derived from an EMBL/GenBank/DDBJ whole genome shotgun (WGS) entry which is preliminary data.</text>
</comment>
<organism evidence="1 2">
    <name type="scientific">Thermoproteus sp. AZ2</name>
    <dbReference type="NCBI Taxonomy" id="1609232"/>
    <lineage>
        <taxon>Archaea</taxon>
        <taxon>Thermoproteota</taxon>
        <taxon>Thermoprotei</taxon>
        <taxon>Thermoproteales</taxon>
        <taxon>Thermoproteaceae</taxon>
        <taxon>Thermoproteus</taxon>
    </lineage>
</organism>
<accession>A0ACC6UYG8</accession>
<keyword evidence="1" id="KW-0378">Hydrolase</keyword>
<evidence type="ECO:0000313" key="2">
    <source>
        <dbReference type="Proteomes" id="UP000033636"/>
    </source>
</evidence>
<name>A0ACC6UYG8_9CREN</name>
<protein>
    <submittedName>
        <fullName evidence="1">Alpha/beta fold hydrolase</fullName>
    </submittedName>
</protein>
<gene>
    <name evidence="1" type="ORF">TU35_000575</name>
</gene>